<dbReference type="EMBL" id="QFQS01000011">
    <property type="protein sequence ID" value="PZQ94938.1"/>
    <property type="molecule type" value="Genomic_DNA"/>
</dbReference>
<dbReference type="AlphaFoldDB" id="A0A2W5RWB9"/>
<evidence type="ECO:0000256" key="2">
    <source>
        <dbReference type="ARBA" id="ARBA00023002"/>
    </source>
</evidence>
<keyword evidence="2" id="KW-0560">Oxidoreductase</keyword>
<dbReference type="InterPro" id="IPR020904">
    <property type="entry name" value="Sc_DH/Rdtase_CS"/>
</dbReference>
<comment type="similarity">
    <text evidence="1 3">Belongs to the short-chain dehydrogenases/reductases (SDR) family.</text>
</comment>
<proteinExistence type="inferred from homology"/>
<dbReference type="PRINTS" id="PR00081">
    <property type="entry name" value="GDHRDH"/>
</dbReference>
<dbReference type="PANTHER" id="PTHR43639:SF1">
    <property type="entry name" value="SHORT-CHAIN DEHYDROGENASE_REDUCTASE FAMILY PROTEIN"/>
    <property type="match status" value="1"/>
</dbReference>
<sequence length="255" mass="25456">MSGRFAQKVAIVTGGSSGIGQVVAEMLAREGAHVAVVASSSVEKAANVVRGIAAQGGIAQAFAVDVRDADAVSRLVDDVSEAFGGVDLLVNAAGVFYPTPVGQTAPADAAKLLDINIAGVWNMIGAAVTAMHGRGGGRIVNISSVAATVGVKGFALYSASKAAVAMLTRALAAELAPQGISINAVAPGNTATPMNADVRHDPVMAEGMRQITPSGNAFSAAADIAGIVLYLLSEEARPVHGSVWLADEGISAAIG</sequence>
<accession>A0A2W5RWB9</accession>
<protein>
    <submittedName>
        <fullName evidence="5">Short-chain dehydrogenase</fullName>
    </submittedName>
</protein>
<dbReference type="Proteomes" id="UP000248975">
    <property type="component" value="Unassembled WGS sequence"/>
</dbReference>
<dbReference type="CDD" id="cd05233">
    <property type="entry name" value="SDR_c"/>
    <property type="match status" value="1"/>
</dbReference>
<evidence type="ECO:0000313" key="6">
    <source>
        <dbReference type="Proteomes" id="UP000248975"/>
    </source>
</evidence>
<evidence type="ECO:0000256" key="1">
    <source>
        <dbReference type="ARBA" id="ARBA00006484"/>
    </source>
</evidence>
<evidence type="ECO:0000256" key="3">
    <source>
        <dbReference type="RuleBase" id="RU000363"/>
    </source>
</evidence>
<dbReference type="InterPro" id="IPR036291">
    <property type="entry name" value="NAD(P)-bd_dom_sf"/>
</dbReference>
<name>A0A2W5RWB9_CERSP</name>
<dbReference type="InterPro" id="IPR002347">
    <property type="entry name" value="SDR_fam"/>
</dbReference>
<dbReference type="Pfam" id="PF00106">
    <property type="entry name" value="adh_short"/>
    <property type="match status" value="1"/>
</dbReference>
<dbReference type="PRINTS" id="PR00080">
    <property type="entry name" value="SDRFAMILY"/>
</dbReference>
<dbReference type="PANTHER" id="PTHR43639">
    <property type="entry name" value="OXIDOREDUCTASE, SHORT-CHAIN DEHYDROGENASE/REDUCTASE FAMILY (AFU_ORTHOLOGUE AFUA_5G02870)"/>
    <property type="match status" value="1"/>
</dbReference>
<dbReference type="Gene3D" id="3.40.50.720">
    <property type="entry name" value="NAD(P)-binding Rossmann-like Domain"/>
    <property type="match status" value="1"/>
</dbReference>
<evidence type="ECO:0000313" key="5">
    <source>
        <dbReference type="EMBL" id="PZQ94938.1"/>
    </source>
</evidence>
<comment type="caution">
    <text evidence="5">The sequence shown here is derived from an EMBL/GenBank/DDBJ whole genome shotgun (WGS) entry which is preliminary data.</text>
</comment>
<dbReference type="SUPFAM" id="SSF51735">
    <property type="entry name" value="NAD(P)-binding Rossmann-fold domains"/>
    <property type="match status" value="1"/>
</dbReference>
<organism evidence="5 6">
    <name type="scientific">Cereibacter sphaeroides</name>
    <name type="common">Rhodobacter sphaeroides</name>
    <dbReference type="NCBI Taxonomy" id="1063"/>
    <lineage>
        <taxon>Bacteria</taxon>
        <taxon>Pseudomonadati</taxon>
        <taxon>Pseudomonadota</taxon>
        <taxon>Alphaproteobacteria</taxon>
        <taxon>Rhodobacterales</taxon>
        <taxon>Paracoccaceae</taxon>
        <taxon>Cereibacter</taxon>
    </lineage>
</organism>
<gene>
    <name evidence="5" type="ORF">DI533_20755</name>
</gene>
<dbReference type="GO" id="GO:0016491">
    <property type="term" value="F:oxidoreductase activity"/>
    <property type="evidence" value="ECO:0007669"/>
    <property type="project" value="UniProtKB-KW"/>
</dbReference>
<dbReference type="FunFam" id="3.40.50.720:FF:000084">
    <property type="entry name" value="Short-chain dehydrogenase reductase"/>
    <property type="match status" value="1"/>
</dbReference>
<reference evidence="5 6" key="1">
    <citation type="submission" date="2017-08" db="EMBL/GenBank/DDBJ databases">
        <title>Infants hospitalized years apart are colonized by the same room-sourced microbial strains.</title>
        <authorList>
            <person name="Brooks B."/>
            <person name="Olm M.R."/>
            <person name="Firek B.A."/>
            <person name="Baker R."/>
            <person name="Thomas B.C."/>
            <person name="Morowitz M.J."/>
            <person name="Banfield J.F."/>
        </authorList>
    </citation>
    <scope>NUCLEOTIDE SEQUENCE [LARGE SCALE GENOMIC DNA]</scope>
    <source>
        <strain evidence="5">S2_003_000_R2_11</strain>
    </source>
</reference>
<evidence type="ECO:0000259" key="4">
    <source>
        <dbReference type="SMART" id="SM00822"/>
    </source>
</evidence>
<dbReference type="SMART" id="SM00822">
    <property type="entry name" value="PKS_KR"/>
    <property type="match status" value="1"/>
</dbReference>
<dbReference type="InterPro" id="IPR057326">
    <property type="entry name" value="KR_dom"/>
</dbReference>
<dbReference type="PROSITE" id="PS00061">
    <property type="entry name" value="ADH_SHORT"/>
    <property type="match status" value="1"/>
</dbReference>
<feature type="domain" description="Ketoreductase" evidence="4">
    <location>
        <begin position="8"/>
        <end position="188"/>
    </location>
</feature>